<dbReference type="RefSeq" id="WP_344428998.1">
    <property type="nucleotide sequence ID" value="NZ_BAAANN010000038.1"/>
</dbReference>
<proteinExistence type="predicted"/>
<comment type="caution">
    <text evidence="2">The sequence shown here is derived from an EMBL/GenBank/DDBJ whole genome shotgun (WGS) entry which is preliminary data.</text>
</comment>
<sequence length="141" mass="15676">MAAPKKDDEYPDGGAGPLPGENRPTRRRGALPGADEQPQPAPMSTTPVPSAAPAPELADGLAMTEKQKLPETKVWGIRVSERHYEIGGNMLKVLATRYRLDQRQVGELMVQFLVDRRFDFDDYVQRQVGPGIDLDFFNRPS</sequence>
<reference evidence="2 3" key="1">
    <citation type="journal article" date="2019" name="Int. J. Syst. Evol. Microbiol.">
        <title>The Global Catalogue of Microorganisms (GCM) 10K type strain sequencing project: providing services to taxonomists for standard genome sequencing and annotation.</title>
        <authorList>
            <consortium name="The Broad Institute Genomics Platform"/>
            <consortium name="The Broad Institute Genome Sequencing Center for Infectious Disease"/>
            <person name="Wu L."/>
            <person name="Ma J."/>
        </authorList>
    </citation>
    <scope>NUCLEOTIDE SEQUENCE [LARGE SCALE GENOMIC DNA]</scope>
    <source>
        <strain evidence="2 3">JCM 14545</strain>
    </source>
</reference>
<organism evidence="2 3">
    <name type="scientific">Amycolatopsis minnesotensis</name>
    <dbReference type="NCBI Taxonomy" id="337894"/>
    <lineage>
        <taxon>Bacteria</taxon>
        <taxon>Bacillati</taxon>
        <taxon>Actinomycetota</taxon>
        <taxon>Actinomycetes</taxon>
        <taxon>Pseudonocardiales</taxon>
        <taxon>Pseudonocardiaceae</taxon>
        <taxon>Amycolatopsis</taxon>
    </lineage>
</organism>
<feature type="region of interest" description="Disordered" evidence="1">
    <location>
        <begin position="1"/>
        <end position="65"/>
    </location>
</feature>
<dbReference type="EMBL" id="BAAANN010000038">
    <property type="protein sequence ID" value="GAA1983153.1"/>
    <property type="molecule type" value="Genomic_DNA"/>
</dbReference>
<dbReference type="Proteomes" id="UP001501116">
    <property type="component" value="Unassembled WGS sequence"/>
</dbReference>
<feature type="compositionally biased region" description="Low complexity" evidence="1">
    <location>
        <begin position="42"/>
        <end position="55"/>
    </location>
</feature>
<accession>A0ABN2SA84</accession>
<name>A0ABN2SA84_9PSEU</name>
<evidence type="ECO:0000256" key="1">
    <source>
        <dbReference type="SAM" id="MobiDB-lite"/>
    </source>
</evidence>
<keyword evidence="3" id="KW-1185">Reference proteome</keyword>
<gene>
    <name evidence="2" type="ORF">GCM10009754_70300</name>
</gene>
<evidence type="ECO:0000313" key="3">
    <source>
        <dbReference type="Proteomes" id="UP001501116"/>
    </source>
</evidence>
<evidence type="ECO:0000313" key="2">
    <source>
        <dbReference type="EMBL" id="GAA1983153.1"/>
    </source>
</evidence>
<protein>
    <submittedName>
        <fullName evidence="2">Uncharacterized protein</fullName>
    </submittedName>
</protein>